<dbReference type="Pfam" id="PF13620">
    <property type="entry name" value="CarboxypepD_reg"/>
    <property type="match status" value="1"/>
</dbReference>
<feature type="signal peptide" evidence="1">
    <location>
        <begin position="1"/>
        <end position="32"/>
    </location>
</feature>
<keyword evidence="2" id="KW-0121">Carboxypeptidase</keyword>
<sequence length="611" mass="63987">MKIPRIRQIALVAAMSVASLAAAVSVAVPAHAANAVVTFTGTVSIEGVGLAVGNSAGVVVRGTSQSGGSAWVNPGATGSYSASVAVPAGTKIFVDASLSRDDLALTHQSQLHARPGQASAPLEAMGLPYVFAAGAHTVNLDFAFGKLGAIAVTIPAFATNIELLTRGNTPVPASATSQSGQTKTFRGLVPGNYRVAATGTGVYAGARITTDVLVTGGGTTVAALPTPAKASAGLVQGTVTSGGKVRKNVTVNILKANGKSVATTVTDKNGKYSAAVPKSGTYRVRFDAYTAKGLARIKKGVKVTVGKATRVNAALKAGKASLKVTFRDKPKYKDRSYLVKLLDSSGTLVKEKQIERAGKPKTAKTLTASFKSLKAGKYKAIVIFNQKNDSDPTRADKSRAVSVKLRKNATTKIGVIKKFPHTQKPVVFVLPWKVSTVGFHWDRLETPANEAVATEDPASGRKVWYYYPPQAGLKQRLTLEVNYGSKVYRATVKLTEKSAGKRIALKNTKFAVVGQSVAATVVKPDGTALERPAIHTGSPDLQVSWNEKTYGKGIVRFSGTLGRPVTLAVELPDNYYTPTPYYYPVVSPASVSRFSDLKTIKLGAPTDAAAG</sequence>
<keyword evidence="1" id="KW-0732">Signal</keyword>
<keyword evidence="3" id="KW-1185">Reference proteome</keyword>
<dbReference type="InterPro" id="IPR013783">
    <property type="entry name" value="Ig-like_fold"/>
</dbReference>
<gene>
    <name evidence="2" type="ORF">FB461_2311</name>
</gene>
<keyword evidence="2" id="KW-0645">Protease</keyword>
<evidence type="ECO:0000313" key="2">
    <source>
        <dbReference type="EMBL" id="TQL57190.1"/>
    </source>
</evidence>
<organism evidence="2 3">
    <name type="scientific">Rarobacter faecitabidus</name>
    <dbReference type="NCBI Taxonomy" id="13243"/>
    <lineage>
        <taxon>Bacteria</taxon>
        <taxon>Bacillati</taxon>
        <taxon>Actinomycetota</taxon>
        <taxon>Actinomycetes</taxon>
        <taxon>Micrococcales</taxon>
        <taxon>Rarobacteraceae</taxon>
        <taxon>Rarobacter</taxon>
    </lineage>
</organism>
<dbReference type="Proteomes" id="UP000315389">
    <property type="component" value="Unassembled WGS sequence"/>
</dbReference>
<proteinExistence type="predicted"/>
<dbReference type="EMBL" id="VFOS01000005">
    <property type="protein sequence ID" value="TQL57190.1"/>
    <property type="molecule type" value="Genomic_DNA"/>
</dbReference>
<accession>A0A542ZAC6</accession>
<evidence type="ECO:0000313" key="3">
    <source>
        <dbReference type="Proteomes" id="UP000315389"/>
    </source>
</evidence>
<evidence type="ECO:0000256" key="1">
    <source>
        <dbReference type="SAM" id="SignalP"/>
    </source>
</evidence>
<feature type="chain" id="PRO_5022212281" evidence="1">
    <location>
        <begin position="33"/>
        <end position="611"/>
    </location>
</feature>
<name>A0A542ZAC6_RARFA</name>
<dbReference type="SUPFAM" id="SSF49478">
    <property type="entry name" value="Cna protein B-type domain"/>
    <property type="match status" value="1"/>
</dbReference>
<dbReference type="RefSeq" id="WP_170222746.1">
    <property type="nucleotide sequence ID" value="NZ_BAAASV010000002.1"/>
</dbReference>
<dbReference type="GO" id="GO:0004180">
    <property type="term" value="F:carboxypeptidase activity"/>
    <property type="evidence" value="ECO:0007669"/>
    <property type="project" value="UniProtKB-KW"/>
</dbReference>
<dbReference type="AlphaFoldDB" id="A0A542ZAC6"/>
<reference evidence="2 3" key="1">
    <citation type="submission" date="2019-06" db="EMBL/GenBank/DDBJ databases">
        <title>Sequencing the genomes of 1000 actinobacteria strains.</title>
        <authorList>
            <person name="Klenk H.-P."/>
        </authorList>
    </citation>
    <scope>NUCLEOTIDE SEQUENCE [LARGE SCALE GENOMIC DNA]</scope>
    <source>
        <strain evidence="2 3">DSM 4813</strain>
    </source>
</reference>
<dbReference type="Gene3D" id="2.60.40.10">
    <property type="entry name" value="Immunoglobulins"/>
    <property type="match status" value="1"/>
</dbReference>
<comment type="caution">
    <text evidence="2">The sequence shown here is derived from an EMBL/GenBank/DDBJ whole genome shotgun (WGS) entry which is preliminary data.</text>
</comment>
<protein>
    <submittedName>
        <fullName evidence="2">Carboxypeptidase family protein</fullName>
    </submittedName>
</protein>
<dbReference type="GO" id="GO:0005975">
    <property type="term" value="P:carbohydrate metabolic process"/>
    <property type="evidence" value="ECO:0007669"/>
    <property type="project" value="UniProtKB-ARBA"/>
</dbReference>
<keyword evidence="2" id="KW-0378">Hydrolase</keyword>